<sequence>MVLIPVNINVFAFFISLYCSNSLFLSEIKGNYLYGNKYHCYKRNEKQRSKESFFTIPAFFDIFENKLYKEKDETIIPPITTVPAIPVKLNECEMRFIITAVIVCIINPNKKSLIAVFLFIIFSYSLLLFLLIVFLKKLGVYFLIIFRIS</sequence>
<name>A0A2M6WH16_9BACT</name>
<proteinExistence type="predicted"/>
<comment type="caution">
    <text evidence="2">The sequence shown here is derived from an EMBL/GenBank/DDBJ whole genome shotgun (WGS) entry which is preliminary data.</text>
</comment>
<reference evidence="3" key="1">
    <citation type="submission" date="2017-09" db="EMBL/GenBank/DDBJ databases">
        <title>Depth-based differentiation of microbial function through sediment-hosted aquifers and enrichment of novel symbionts in the deep terrestrial subsurface.</title>
        <authorList>
            <person name="Probst A.J."/>
            <person name="Ladd B."/>
            <person name="Jarett J.K."/>
            <person name="Geller-Mcgrath D.E."/>
            <person name="Sieber C.M.K."/>
            <person name="Emerson J.B."/>
            <person name="Anantharaman K."/>
            <person name="Thomas B.C."/>
            <person name="Malmstrom R."/>
            <person name="Stieglmeier M."/>
            <person name="Klingl A."/>
            <person name="Woyke T."/>
            <person name="Ryan C.M."/>
            <person name="Banfield J.F."/>
        </authorList>
    </citation>
    <scope>NUCLEOTIDE SEQUENCE [LARGE SCALE GENOMIC DNA]</scope>
</reference>
<accession>A0A2M6WH16</accession>
<protein>
    <submittedName>
        <fullName evidence="2">Uncharacterized protein</fullName>
    </submittedName>
</protein>
<gene>
    <name evidence="2" type="ORF">COU08_04540</name>
</gene>
<dbReference type="EMBL" id="PFBA01000035">
    <property type="protein sequence ID" value="PIT92091.1"/>
    <property type="molecule type" value="Genomic_DNA"/>
</dbReference>
<dbReference type="Proteomes" id="UP000228635">
    <property type="component" value="Unassembled WGS sequence"/>
</dbReference>
<feature type="transmembrane region" description="Helical" evidence="1">
    <location>
        <begin position="113"/>
        <end position="135"/>
    </location>
</feature>
<keyword evidence="1" id="KW-1133">Transmembrane helix</keyword>
<evidence type="ECO:0000256" key="1">
    <source>
        <dbReference type="SAM" id="Phobius"/>
    </source>
</evidence>
<dbReference type="AlphaFoldDB" id="A0A2M6WH16"/>
<evidence type="ECO:0000313" key="2">
    <source>
        <dbReference type="EMBL" id="PIT92091.1"/>
    </source>
</evidence>
<evidence type="ECO:0000313" key="3">
    <source>
        <dbReference type="Proteomes" id="UP000228635"/>
    </source>
</evidence>
<keyword evidence="1" id="KW-0472">Membrane</keyword>
<keyword evidence="1" id="KW-0812">Transmembrane</keyword>
<organism evidence="2 3">
    <name type="scientific">Candidatus Harrisonbacteria bacterium CG10_big_fil_rev_8_21_14_0_10_42_17</name>
    <dbReference type="NCBI Taxonomy" id="1974584"/>
    <lineage>
        <taxon>Bacteria</taxon>
        <taxon>Candidatus Harrisoniibacteriota</taxon>
    </lineage>
</organism>
<feature type="transmembrane region" description="Helical" evidence="1">
    <location>
        <begin position="6"/>
        <end position="25"/>
    </location>
</feature>